<reference evidence="3" key="3">
    <citation type="submission" date="2018-08" db="UniProtKB">
        <authorList>
            <consortium name="EnsemblPlants"/>
        </authorList>
    </citation>
    <scope>IDENTIFICATION</scope>
    <source>
        <strain evidence="3">cv. Bd21</strain>
    </source>
</reference>
<evidence type="ECO:0000313" key="2">
    <source>
        <dbReference type="EMBL" id="KQK05411.1"/>
    </source>
</evidence>
<feature type="compositionally biased region" description="Pro residues" evidence="1">
    <location>
        <begin position="70"/>
        <end position="81"/>
    </location>
</feature>
<keyword evidence="4" id="KW-1185">Reference proteome</keyword>
<feature type="region of interest" description="Disordered" evidence="1">
    <location>
        <begin position="21"/>
        <end position="85"/>
    </location>
</feature>
<gene>
    <name evidence="3" type="primary">LOC104583125</name>
    <name evidence="2" type="ORF">BRADI_2g19935v3</name>
</gene>
<feature type="compositionally biased region" description="Basic and acidic residues" evidence="1">
    <location>
        <begin position="271"/>
        <end position="281"/>
    </location>
</feature>
<dbReference type="AlphaFoldDB" id="A0A0Q3IHS7"/>
<evidence type="ECO:0000313" key="3">
    <source>
        <dbReference type="EnsemblPlants" id="KQK05411"/>
    </source>
</evidence>
<dbReference type="Gramene" id="KQK05411">
    <property type="protein sequence ID" value="KQK05411"/>
    <property type="gene ID" value="BRADI_2g19935v3"/>
</dbReference>
<dbReference type="Proteomes" id="UP000008810">
    <property type="component" value="Chromosome 2"/>
</dbReference>
<dbReference type="PANTHER" id="PTHR33671:SF8">
    <property type="entry name" value="OS05G0514400 PROTEIN"/>
    <property type="match status" value="1"/>
</dbReference>
<dbReference type="InterPro" id="IPR007789">
    <property type="entry name" value="DUF688"/>
</dbReference>
<feature type="compositionally biased region" description="Basic and acidic residues" evidence="1">
    <location>
        <begin position="170"/>
        <end position="186"/>
    </location>
</feature>
<dbReference type="PANTHER" id="PTHR33671">
    <property type="entry name" value="N-METHYLTRANSFERASE, PUTATIVE (DUF688)-RELATED"/>
    <property type="match status" value="1"/>
</dbReference>
<feature type="region of interest" description="Disordered" evidence="1">
    <location>
        <begin position="353"/>
        <end position="397"/>
    </location>
</feature>
<dbReference type="GeneID" id="104583125"/>
<protein>
    <submittedName>
        <fullName evidence="2 3">Uncharacterized protein</fullName>
    </submittedName>
</protein>
<feature type="region of interest" description="Disordered" evidence="1">
    <location>
        <begin position="170"/>
        <end position="219"/>
    </location>
</feature>
<organism evidence="2">
    <name type="scientific">Brachypodium distachyon</name>
    <name type="common">Purple false brome</name>
    <name type="synonym">Trachynia distachya</name>
    <dbReference type="NCBI Taxonomy" id="15368"/>
    <lineage>
        <taxon>Eukaryota</taxon>
        <taxon>Viridiplantae</taxon>
        <taxon>Streptophyta</taxon>
        <taxon>Embryophyta</taxon>
        <taxon>Tracheophyta</taxon>
        <taxon>Spermatophyta</taxon>
        <taxon>Magnoliopsida</taxon>
        <taxon>Liliopsida</taxon>
        <taxon>Poales</taxon>
        <taxon>Poaceae</taxon>
        <taxon>BOP clade</taxon>
        <taxon>Pooideae</taxon>
        <taxon>Stipodae</taxon>
        <taxon>Brachypodieae</taxon>
        <taxon>Brachypodium</taxon>
    </lineage>
</organism>
<dbReference type="EnsemblPlants" id="KQK05411">
    <property type="protein sequence ID" value="KQK05411"/>
    <property type="gene ID" value="BRADI_2g19935v3"/>
</dbReference>
<feature type="region of interest" description="Disordered" evidence="1">
    <location>
        <begin position="260"/>
        <end position="283"/>
    </location>
</feature>
<reference evidence="2" key="2">
    <citation type="submission" date="2017-06" db="EMBL/GenBank/DDBJ databases">
        <title>WGS assembly of Brachypodium distachyon.</title>
        <authorList>
            <consortium name="The International Brachypodium Initiative"/>
            <person name="Lucas S."/>
            <person name="Harmon-Smith M."/>
            <person name="Lail K."/>
            <person name="Tice H."/>
            <person name="Grimwood J."/>
            <person name="Bruce D."/>
            <person name="Barry K."/>
            <person name="Shu S."/>
            <person name="Lindquist E."/>
            <person name="Wang M."/>
            <person name="Pitluck S."/>
            <person name="Vogel J.P."/>
            <person name="Garvin D.F."/>
            <person name="Mockler T.C."/>
            <person name="Schmutz J."/>
            <person name="Rokhsar D."/>
            <person name="Bevan M.W."/>
        </authorList>
    </citation>
    <scope>NUCLEOTIDE SEQUENCE</scope>
    <source>
        <strain evidence="2">Bd21</strain>
    </source>
</reference>
<dbReference type="OrthoDB" id="677721at2759"/>
<accession>A0A0Q3IHS7</accession>
<dbReference type="Pfam" id="PF05097">
    <property type="entry name" value="DUF688"/>
    <property type="match status" value="1"/>
</dbReference>
<dbReference type="RefSeq" id="XP_010233166.1">
    <property type="nucleotide sequence ID" value="XM_010234864.3"/>
</dbReference>
<evidence type="ECO:0000313" key="4">
    <source>
        <dbReference type="Proteomes" id="UP000008810"/>
    </source>
</evidence>
<reference evidence="2 3" key="1">
    <citation type="journal article" date="2010" name="Nature">
        <title>Genome sequencing and analysis of the model grass Brachypodium distachyon.</title>
        <authorList>
            <consortium name="International Brachypodium Initiative"/>
        </authorList>
    </citation>
    <scope>NUCLEOTIDE SEQUENCE [LARGE SCALE GENOMIC DNA]</scope>
    <source>
        <strain evidence="2">Bd21</strain>
        <strain evidence="3">cv. Bd21</strain>
    </source>
</reference>
<dbReference type="EMBL" id="CM000881">
    <property type="protein sequence ID" value="KQK05411.1"/>
    <property type="molecule type" value="Genomic_DNA"/>
</dbReference>
<evidence type="ECO:0000256" key="1">
    <source>
        <dbReference type="SAM" id="MobiDB-lite"/>
    </source>
</evidence>
<dbReference type="KEGG" id="bdi:104583125"/>
<proteinExistence type="predicted"/>
<sequence>MSDVANGRIDLAAPLLSVRRRHAGEQRRLCDQLEDEDAATPHGARGGVPFGWERSPGHPKSVRTFRRARAPPPRPEPPAPVPEAARFSEDALSRADSCFTANCSSVNGLSLSDAATGRGARGGGVMMDRFLQAAKALVAVAADGVPPHQQPTFRKAPEAATGASAMPLEPARRAQHHADARAHGKGDSGLPRRLLVEAPADPVHVQPDYGGKAGDTEEEEWEDAHSTAGFAASRRCGLLPTRCAKGADLLLLLNSRRRRRRHSERNPLLPRPRDGQRHAAEHSASMDCMQTWEEVYISSLLRSDRLCRLIRPGTLASELDSRLCVTDQAAGGGVHRPKATTHLGMLLVLDRTDDEHHEHTGGKAAAPLPPPECAGTPKAAGRKASSRNNAGLHGFPPLLQENAAARRRERDAVVARAQPVLVLPSPKSPSESWLSRALLQPSVSNKPPPTSEQHRKEAPSPWCSGYQTKVAGHGRVRHIRIYDLHK</sequence>
<feature type="region of interest" description="Disordered" evidence="1">
    <location>
        <begin position="440"/>
        <end position="466"/>
    </location>
</feature>
<name>A0A0Q3IHS7_BRADI</name>
<feature type="compositionally biased region" description="Basic residues" evidence="1">
    <location>
        <begin position="60"/>
        <end position="69"/>
    </location>
</feature>